<name>A0ABN7LG53_9BURK</name>
<gene>
    <name evidence="1" type="ORF">R69888_02521</name>
</gene>
<evidence type="ECO:0000313" key="1">
    <source>
        <dbReference type="EMBL" id="CAE6741190.1"/>
    </source>
</evidence>
<reference evidence="1 2" key="1">
    <citation type="submission" date="2021-02" db="EMBL/GenBank/DDBJ databases">
        <authorList>
            <person name="Vanwijnsberghe S."/>
        </authorList>
    </citation>
    <scope>NUCLEOTIDE SEQUENCE [LARGE SCALE GENOMIC DNA]</scope>
    <source>
        <strain evidence="1 2">LMG 31837</strain>
    </source>
</reference>
<accession>A0ABN7LG53</accession>
<evidence type="ECO:0000313" key="2">
    <source>
        <dbReference type="Proteomes" id="UP000672526"/>
    </source>
</evidence>
<protein>
    <submittedName>
        <fullName evidence="1">Uncharacterized protein</fullName>
    </submittedName>
</protein>
<dbReference type="EMBL" id="CAJNBK010000005">
    <property type="protein sequence ID" value="CAE6741190.1"/>
    <property type="molecule type" value="Genomic_DNA"/>
</dbReference>
<proteinExistence type="predicted"/>
<comment type="caution">
    <text evidence="1">The sequence shown here is derived from an EMBL/GenBank/DDBJ whole genome shotgun (WGS) entry which is preliminary data.</text>
</comment>
<dbReference type="Proteomes" id="UP000672526">
    <property type="component" value="Unassembled WGS sequence"/>
</dbReference>
<dbReference type="RefSeq" id="WP_211611688.1">
    <property type="nucleotide sequence ID" value="NZ_CAJNBK010000005.1"/>
</dbReference>
<organism evidence="1 2">
    <name type="scientific">Paraburkholderia haematera</name>
    <dbReference type="NCBI Taxonomy" id="2793077"/>
    <lineage>
        <taxon>Bacteria</taxon>
        <taxon>Pseudomonadati</taxon>
        <taxon>Pseudomonadota</taxon>
        <taxon>Betaproteobacteria</taxon>
        <taxon>Burkholderiales</taxon>
        <taxon>Burkholderiaceae</taxon>
        <taxon>Paraburkholderia</taxon>
    </lineage>
</organism>
<sequence length="53" mass="5906">MRSFASTSIHTGSTHLIDGHNLYEPQQMREWGFTYHAIGRSSGLEVALEVSAQ</sequence>
<keyword evidence="2" id="KW-1185">Reference proteome</keyword>
<dbReference type="Gene3D" id="3.40.50.720">
    <property type="entry name" value="NAD(P)-binding Rossmann-like Domain"/>
    <property type="match status" value="1"/>
</dbReference>